<evidence type="ECO:0000256" key="1">
    <source>
        <dbReference type="ARBA" id="ARBA00005541"/>
    </source>
</evidence>
<comment type="caution">
    <text evidence="3">The sequence shown here is derived from an EMBL/GenBank/DDBJ whole genome shotgun (WGS) entry which is preliminary data.</text>
</comment>
<evidence type="ECO:0000256" key="2">
    <source>
        <dbReference type="PIRNR" id="PIRNR026508"/>
    </source>
</evidence>
<sequence length="373" mass="41613">MQTQTSIATAPDLTELGLSETDMPAVMEIRDSLGDATKHDIVTYGSEAAQKAATYADDLLSHNNMTDIAVANEQFAQVTSLANSIDLKALTQNPVIWPVIGDIMRFALVRTVVRKFGTTKHEITSQFNSAKGQMDELVKDLSGTQTNLKSRNEQYETMYEAVNAEYHKLARYIAAAQMHVGELKAEQERMQALATNEIDSHRLHDLSETITQWEKRIANLSVLQQSAFQTLPTIRIVQGNNLALVEKFETITSLTIPLWKKQFMIQLGMNEQKNAVQLADAIDETTNRMLIEGADLLKQNTIATAKSNKRLSIDVNTLQHVQDRLLETMKETTAINAQAQTDYEASTKAITNMRDTFKAQLVEQAALDSKSVH</sequence>
<name>A0AB36FNJ3_ALTMA</name>
<dbReference type="EMBL" id="MIPY01000053">
    <property type="protein sequence ID" value="OES25036.1"/>
    <property type="molecule type" value="Genomic_DNA"/>
</dbReference>
<dbReference type="InterPro" id="IPR008863">
    <property type="entry name" value="Toxic_anion-R_TelA"/>
</dbReference>
<gene>
    <name evidence="3" type="ORF">BFV95_4504</name>
</gene>
<proteinExistence type="inferred from homology"/>
<evidence type="ECO:0000313" key="4">
    <source>
        <dbReference type="Proteomes" id="UP000095392"/>
    </source>
</evidence>
<reference evidence="3 4" key="1">
    <citation type="submission" date="2016-09" db="EMBL/GenBank/DDBJ databases">
        <title>Draft Genome Sequence of four Alteromonas macleodii strains isolated from copper coupons and grown long-term at elevated copper levels.</title>
        <authorList>
            <person name="Cusick K."/>
            <person name="Dale J."/>
            <person name="Little B."/>
            <person name="Biffinger J."/>
        </authorList>
    </citation>
    <scope>NUCLEOTIDE SEQUENCE [LARGE SCALE GENOMIC DNA]</scope>
    <source>
        <strain evidence="3 4">KCP01</strain>
    </source>
</reference>
<protein>
    <submittedName>
        <fullName evidence="3">Toxic anion resistance family protein</fullName>
    </submittedName>
</protein>
<accession>A0AB36FNJ3</accession>
<dbReference type="PANTHER" id="PTHR38432">
    <property type="entry name" value="TELA-LIKE PROTEIN SAOUHSC_01408"/>
    <property type="match status" value="1"/>
</dbReference>
<comment type="similarity">
    <text evidence="1 2">Belongs to the TelA family.</text>
</comment>
<keyword evidence="4" id="KW-1185">Reference proteome</keyword>
<evidence type="ECO:0000313" key="3">
    <source>
        <dbReference type="EMBL" id="OES25036.1"/>
    </source>
</evidence>
<dbReference type="Proteomes" id="UP000095392">
    <property type="component" value="Unassembled WGS sequence"/>
</dbReference>
<dbReference type="AlphaFoldDB" id="A0AB36FNJ3"/>
<organism evidence="3 4">
    <name type="scientific">Alteromonas macleodii</name>
    <name type="common">Pseudoalteromonas macleodii</name>
    <dbReference type="NCBI Taxonomy" id="28108"/>
    <lineage>
        <taxon>Bacteria</taxon>
        <taxon>Pseudomonadati</taxon>
        <taxon>Pseudomonadota</taxon>
        <taxon>Gammaproteobacteria</taxon>
        <taxon>Alteromonadales</taxon>
        <taxon>Alteromonadaceae</taxon>
        <taxon>Alteromonas/Salinimonas group</taxon>
        <taxon>Alteromonas</taxon>
    </lineage>
</organism>
<dbReference type="PIRSF" id="PIRSF026508">
    <property type="entry name" value="TelA"/>
    <property type="match status" value="1"/>
</dbReference>
<dbReference type="Pfam" id="PF05816">
    <property type="entry name" value="TelA"/>
    <property type="match status" value="1"/>
</dbReference>
<dbReference type="PANTHER" id="PTHR38432:SF1">
    <property type="entry name" value="TELA-LIKE PROTEIN SAOUHSC_01408"/>
    <property type="match status" value="1"/>
</dbReference>
<dbReference type="RefSeq" id="WP_069945664.1">
    <property type="nucleotide sequence ID" value="NZ_MIPW01000064.1"/>
</dbReference>